<evidence type="ECO:0000256" key="3">
    <source>
        <dbReference type="ARBA" id="ARBA00023295"/>
    </source>
</evidence>
<keyword evidence="6" id="KW-1185">Reference proteome</keyword>
<dbReference type="EMBL" id="QETB01000003">
    <property type="protein sequence ID" value="PWF26546.1"/>
    <property type="molecule type" value="Genomic_DNA"/>
</dbReference>
<dbReference type="PANTHER" id="PTHR10353">
    <property type="entry name" value="GLYCOSYL HYDROLASE"/>
    <property type="match status" value="1"/>
</dbReference>
<evidence type="ECO:0000313" key="6">
    <source>
        <dbReference type="Proteomes" id="UP000245283"/>
    </source>
</evidence>
<organism evidence="5 6">
    <name type="scientific">Ancrocorticia populi</name>
    <dbReference type="NCBI Taxonomy" id="2175228"/>
    <lineage>
        <taxon>Bacteria</taxon>
        <taxon>Bacillati</taxon>
        <taxon>Actinomycetota</taxon>
        <taxon>Actinomycetes</taxon>
        <taxon>Actinomycetales</taxon>
        <taxon>Actinomycetaceae</taxon>
        <taxon>Ancrocorticia</taxon>
    </lineage>
</organism>
<gene>
    <name evidence="5" type="ORF">DD236_06770</name>
</gene>
<dbReference type="InterPro" id="IPR001360">
    <property type="entry name" value="Glyco_hydro_1"/>
</dbReference>
<sequence>MIREFPQDFTWGVATAAFQIEGAATEGGRAPSIWDTFCRQPGAIAGGDTGEVACDHYHRFADDVALVGELGFPAYRFSTSWARVCPDGRGPNAEGIAFYERLLDELENTGIEPWLTLYHWDMPQVLQDNGGWTRRETAEAFADYSEVLYTRFGGRVRNWMTINEPWCIAMLGYASGEHAPGHTNPREAAAAVHNVLLAHGLASERMRKIAAANGWDLNLGIVLNFAEPKPADPADPGCQEAARRIDGATARIFLDPLFRGRYPEDVLEDMAGAGLGSNAQPGDFALISAPLDFLGINFYGGCAVAPPESGEWGIIDDDEAALIAGRPRRSPWVGSERVQVISRGKPRTAMDWEVEADDLRALLVRLHEEYTGPAGIPLVVCENGAAYEDVPDPAGYVDDSASRGLYYRQHLAAVHQAIGQGVDVSGYFAWSLLDNFEWAFGYAKRFGIVRVDYETQQRTPKWSASFLGAVARSNSLSDF</sequence>
<protein>
    <submittedName>
        <fullName evidence="5">Beta-glucosidase</fullName>
    </submittedName>
</protein>
<dbReference type="RefSeq" id="WP_109093619.1">
    <property type="nucleotide sequence ID" value="NZ_QETB01000003.1"/>
</dbReference>
<dbReference type="Gene3D" id="3.20.20.80">
    <property type="entry name" value="Glycosidases"/>
    <property type="match status" value="1"/>
</dbReference>
<comment type="similarity">
    <text evidence="1 4">Belongs to the glycosyl hydrolase 1 family.</text>
</comment>
<dbReference type="Proteomes" id="UP000245283">
    <property type="component" value="Unassembled WGS sequence"/>
</dbReference>
<keyword evidence="3" id="KW-0326">Glycosidase</keyword>
<dbReference type="GO" id="GO:0016052">
    <property type="term" value="P:carbohydrate catabolic process"/>
    <property type="evidence" value="ECO:0007669"/>
    <property type="project" value="TreeGrafter"/>
</dbReference>
<dbReference type="GO" id="GO:0005829">
    <property type="term" value="C:cytosol"/>
    <property type="evidence" value="ECO:0007669"/>
    <property type="project" value="TreeGrafter"/>
</dbReference>
<reference evidence="6" key="1">
    <citation type="submission" date="2018-05" db="EMBL/GenBank/DDBJ databases">
        <authorList>
            <person name="Li Y."/>
        </authorList>
    </citation>
    <scope>NUCLEOTIDE SEQUENCE [LARGE SCALE GENOMIC DNA]</scope>
    <source>
        <strain evidence="6">sk1b4</strain>
    </source>
</reference>
<dbReference type="AlphaFoldDB" id="A0A2V1K8L4"/>
<evidence type="ECO:0000256" key="2">
    <source>
        <dbReference type="ARBA" id="ARBA00022801"/>
    </source>
</evidence>
<dbReference type="PANTHER" id="PTHR10353:SF36">
    <property type="entry name" value="LP05116P"/>
    <property type="match status" value="1"/>
</dbReference>
<comment type="caution">
    <text evidence="5">The sequence shown here is derived from an EMBL/GenBank/DDBJ whole genome shotgun (WGS) entry which is preliminary data.</text>
</comment>
<dbReference type="PROSITE" id="PS00653">
    <property type="entry name" value="GLYCOSYL_HYDROL_F1_2"/>
    <property type="match status" value="1"/>
</dbReference>
<accession>A0A2V1K8L4</accession>
<keyword evidence="2" id="KW-0378">Hydrolase</keyword>
<dbReference type="FunFam" id="3.20.20.80:FF:000004">
    <property type="entry name" value="Beta-glucosidase 6-phospho-beta-glucosidase"/>
    <property type="match status" value="1"/>
</dbReference>
<dbReference type="GO" id="GO:0008422">
    <property type="term" value="F:beta-glucosidase activity"/>
    <property type="evidence" value="ECO:0007669"/>
    <property type="project" value="TreeGrafter"/>
</dbReference>
<proteinExistence type="inferred from homology"/>
<dbReference type="InterPro" id="IPR017853">
    <property type="entry name" value="GH"/>
</dbReference>
<dbReference type="SUPFAM" id="SSF51445">
    <property type="entry name" value="(Trans)glycosidases"/>
    <property type="match status" value="1"/>
</dbReference>
<evidence type="ECO:0000256" key="4">
    <source>
        <dbReference type="RuleBase" id="RU003690"/>
    </source>
</evidence>
<dbReference type="PRINTS" id="PR00131">
    <property type="entry name" value="GLHYDRLASE1"/>
</dbReference>
<dbReference type="OrthoDB" id="9765195at2"/>
<dbReference type="Pfam" id="PF00232">
    <property type="entry name" value="Glyco_hydro_1"/>
    <property type="match status" value="1"/>
</dbReference>
<evidence type="ECO:0000256" key="1">
    <source>
        <dbReference type="ARBA" id="ARBA00010838"/>
    </source>
</evidence>
<dbReference type="InterPro" id="IPR033132">
    <property type="entry name" value="GH_1_N_CS"/>
</dbReference>
<name>A0A2V1K8L4_9ACTO</name>
<evidence type="ECO:0000313" key="5">
    <source>
        <dbReference type="EMBL" id="PWF26546.1"/>
    </source>
</evidence>